<reference evidence="1" key="1">
    <citation type="submission" date="2020-08" db="EMBL/GenBank/DDBJ databases">
        <title>Bridging the membrane lipid divide: bacteria of the FCB group superphylum have the potential to synthesize archaeal ether lipids.</title>
        <authorList>
            <person name="Villanueva L."/>
            <person name="von Meijenfeldt F.A.B."/>
            <person name="Westbye A.B."/>
            <person name="Yadav S."/>
            <person name="Hopmans E.C."/>
            <person name="Dutilh B.E."/>
            <person name="Sinninghe Damste J.S."/>
        </authorList>
    </citation>
    <scope>NUCLEOTIDE SEQUENCE</scope>
    <source>
        <strain evidence="1">NIOZ-UU157</strain>
    </source>
</reference>
<proteinExistence type="predicted"/>
<name>A0A7S9STC1_9VIRU</name>
<sequence>MSEDLKQRIKEFNDIKYPNDNETRIIITTLKPLGTVTTAPKDIE</sequence>
<accession>A0A7S9STC1</accession>
<protein>
    <submittedName>
        <fullName evidence="1">Uncharacterized protein</fullName>
    </submittedName>
</protein>
<dbReference type="EMBL" id="MW030531">
    <property type="protein sequence ID" value="QPI16129.1"/>
    <property type="molecule type" value="Genomic_DNA"/>
</dbReference>
<organism evidence="1">
    <name type="scientific">Virus NIOZ-UU157</name>
    <dbReference type="NCBI Taxonomy" id="2763269"/>
    <lineage>
        <taxon>Viruses</taxon>
    </lineage>
</organism>
<gene>
    <name evidence="1" type="ORF">NIOZUU157_00008</name>
</gene>
<evidence type="ECO:0000313" key="1">
    <source>
        <dbReference type="EMBL" id="QPI16129.1"/>
    </source>
</evidence>